<dbReference type="EMBL" id="CP061035">
    <property type="protein sequence ID" value="QQV77162.1"/>
    <property type="molecule type" value="Genomic_DNA"/>
</dbReference>
<evidence type="ECO:0000256" key="1">
    <source>
        <dbReference type="ARBA" id="ARBA00022490"/>
    </source>
</evidence>
<dbReference type="EC" id="2.1.1.170" evidence="6"/>
<keyword evidence="3 6" id="KW-0489">Methyltransferase</keyword>
<reference evidence="8" key="1">
    <citation type="submission" date="2020-09" db="EMBL/GenBank/DDBJ databases">
        <title>Sphingomonas sp., a new species isolated from pork steak.</title>
        <authorList>
            <person name="Heidler von Heilborn D."/>
        </authorList>
    </citation>
    <scope>NUCLEOTIDE SEQUENCE [LARGE SCALE GENOMIC DNA]</scope>
</reference>
<dbReference type="Gene3D" id="3.40.50.150">
    <property type="entry name" value="Vaccinia Virus protein VP39"/>
    <property type="match status" value="1"/>
</dbReference>
<evidence type="ECO:0000256" key="5">
    <source>
        <dbReference type="ARBA" id="ARBA00022691"/>
    </source>
</evidence>
<dbReference type="RefSeq" id="WP_202093391.1">
    <property type="nucleotide sequence ID" value="NZ_CP061035.1"/>
</dbReference>
<keyword evidence="5 6" id="KW-0949">S-adenosyl-L-methionine</keyword>
<accession>A0A974NUJ8</accession>
<dbReference type="Pfam" id="PF02527">
    <property type="entry name" value="GidB"/>
    <property type="match status" value="1"/>
</dbReference>
<dbReference type="InterPro" id="IPR003682">
    <property type="entry name" value="rRNA_ssu_MeTfrase_G"/>
</dbReference>
<evidence type="ECO:0000256" key="3">
    <source>
        <dbReference type="ARBA" id="ARBA00022603"/>
    </source>
</evidence>
<dbReference type="HAMAP" id="MF_00074">
    <property type="entry name" value="16SrRNA_methyltr_G"/>
    <property type="match status" value="1"/>
</dbReference>
<feature type="binding site" evidence="6">
    <location>
        <begin position="123"/>
        <end position="124"/>
    </location>
    <ligand>
        <name>S-adenosyl-L-methionine</name>
        <dbReference type="ChEBI" id="CHEBI:59789"/>
    </ligand>
</feature>
<dbReference type="PANTHER" id="PTHR31760">
    <property type="entry name" value="S-ADENOSYL-L-METHIONINE-DEPENDENT METHYLTRANSFERASES SUPERFAMILY PROTEIN"/>
    <property type="match status" value="1"/>
</dbReference>
<keyword evidence="4 6" id="KW-0808">Transferase</keyword>
<comment type="function">
    <text evidence="6">Specifically methylates the N7 position of guanine in position 527 of 16S rRNA.</text>
</comment>
<proteinExistence type="inferred from homology"/>
<name>A0A974NUJ8_9SPHN</name>
<organism evidence="7 8">
    <name type="scientific">Sphingomonas aliaeris</name>
    <dbReference type="NCBI Taxonomy" id="2759526"/>
    <lineage>
        <taxon>Bacteria</taxon>
        <taxon>Pseudomonadati</taxon>
        <taxon>Pseudomonadota</taxon>
        <taxon>Alphaproteobacteria</taxon>
        <taxon>Sphingomonadales</taxon>
        <taxon>Sphingomonadaceae</taxon>
        <taxon>Sphingomonas</taxon>
    </lineage>
</organism>
<dbReference type="NCBIfam" id="TIGR00138">
    <property type="entry name" value="rsmG_gidB"/>
    <property type="match status" value="1"/>
</dbReference>
<dbReference type="GO" id="GO:0070043">
    <property type="term" value="F:rRNA (guanine-N7-)-methyltransferase activity"/>
    <property type="evidence" value="ECO:0007669"/>
    <property type="project" value="UniProtKB-UniRule"/>
</dbReference>
<dbReference type="PANTHER" id="PTHR31760:SF0">
    <property type="entry name" value="S-ADENOSYL-L-METHIONINE-DEPENDENT METHYLTRANSFERASES SUPERFAMILY PROTEIN"/>
    <property type="match status" value="1"/>
</dbReference>
<evidence type="ECO:0000313" key="7">
    <source>
        <dbReference type="EMBL" id="QQV77162.1"/>
    </source>
</evidence>
<feature type="binding site" evidence="6">
    <location>
        <position position="136"/>
    </location>
    <ligand>
        <name>S-adenosyl-L-methionine</name>
        <dbReference type="ChEBI" id="CHEBI:59789"/>
    </ligand>
</feature>
<keyword evidence="8" id="KW-1185">Reference proteome</keyword>
<dbReference type="SUPFAM" id="SSF53335">
    <property type="entry name" value="S-adenosyl-L-methionine-dependent methyltransferases"/>
    <property type="match status" value="1"/>
</dbReference>
<dbReference type="GO" id="GO:0005829">
    <property type="term" value="C:cytosol"/>
    <property type="evidence" value="ECO:0007669"/>
    <property type="project" value="TreeGrafter"/>
</dbReference>
<gene>
    <name evidence="6 7" type="primary">rsmG</name>
    <name evidence="7" type="ORF">H5J25_17810</name>
</gene>
<dbReference type="KEGG" id="sari:H5J25_17810"/>
<evidence type="ECO:0000313" key="8">
    <source>
        <dbReference type="Proteomes" id="UP000595894"/>
    </source>
</evidence>
<comment type="catalytic activity">
    <reaction evidence="6">
        <text>guanosine(527) in 16S rRNA + S-adenosyl-L-methionine = N(7)-methylguanosine(527) in 16S rRNA + S-adenosyl-L-homocysteine</text>
        <dbReference type="Rhea" id="RHEA:42732"/>
        <dbReference type="Rhea" id="RHEA-COMP:10209"/>
        <dbReference type="Rhea" id="RHEA-COMP:10210"/>
        <dbReference type="ChEBI" id="CHEBI:57856"/>
        <dbReference type="ChEBI" id="CHEBI:59789"/>
        <dbReference type="ChEBI" id="CHEBI:74269"/>
        <dbReference type="ChEBI" id="CHEBI:74480"/>
        <dbReference type="EC" id="2.1.1.170"/>
    </reaction>
</comment>
<feature type="binding site" evidence="6">
    <location>
        <position position="73"/>
    </location>
    <ligand>
        <name>S-adenosyl-L-methionine</name>
        <dbReference type="ChEBI" id="CHEBI:59789"/>
    </ligand>
</feature>
<comment type="similarity">
    <text evidence="6">Belongs to the methyltransferase superfamily. RNA methyltransferase RsmG family.</text>
</comment>
<feature type="binding site" evidence="6">
    <location>
        <position position="78"/>
    </location>
    <ligand>
        <name>S-adenosyl-L-methionine</name>
        <dbReference type="ChEBI" id="CHEBI:59789"/>
    </ligand>
</feature>
<dbReference type="Proteomes" id="UP000595894">
    <property type="component" value="Chromosome"/>
</dbReference>
<protein>
    <recommendedName>
        <fullName evidence="6">Ribosomal RNA small subunit methyltransferase G</fullName>
        <ecNumber evidence="6">2.1.1.170</ecNumber>
    </recommendedName>
    <alternativeName>
        <fullName evidence="6">16S rRNA 7-methylguanosine methyltransferase</fullName>
        <shortName evidence="6">16S rRNA m7G methyltransferase</shortName>
    </alternativeName>
</protein>
<comment type="caution">
    <text evidence="6">Lacks conserved residue(s) required for the propagation of feature annotation.</text>
</comment>
<keyword evidence="2 6" id="KW-0698">rRNA processing</keyword>
<evidence type="ECO:0000256" key="4">
    <source>
        <dbReference type="ARBA" id="ARBA00022679"/>
    </source>
</evidence>
<evidence type="ECO:0000256" key="2">
    <source>
        <dbReference type="ARBA" id="ARBA00022552"/>
    </source>
</evidence>
<dbReference type="AlphaFoldDB" id="A0A974NUJ8"/>
<evidence type="ECO:0000256" key="6">
    <source>
        <dbReference type="HAMAP-Rule" id="MF_00074"/>
    </source>
</evidence>
<dbReference type="InterPro" id="IPR029063">
    <property type="entry name" value="SAM-dependent_MTases_sf"/>
</dbReference>
<comment type="subcellular location">
    <subcellularLocation>
        <location evidence="6">Cytoplasm</location>
    </subcellularLocation>
</comment>
<sequence length="203" mass="22356">MNEDEAKAWIADRYGACAVDRLAIFAGMVEQESERQNLISAATIPLIWSRHIVDSAQLLPLASSNFGAWADIGTGAGFPGLVVGAITENEVVLVEPRKRRVEFLQSAIDMLQLRNTTVEWTKAERVRMSAGVISARAVSQIDALLTSTHHLANRDTVWILPKGRNSHEEVAQANRSWHGMFHVEQSVTDPTSFIVIASGIARR</sequence>
<keyword evidence="1 6" id="KW-0963">Cytoplasm</keyword>